<evidence type="ECO:0000256" key="1">
    <source>
        <dbReference type="SAM" id="SignalP"/>
    </source>
</evidence>
<proteinExistence type="predicted"/>
<accession>A0ABU0IZ44</accession>
<dbReference type="RefSeq" id="WP_307266681.1">
    <property type="nucleotide sequence ID" value="NZ_JAUSVX010000001.1"/>
</dbReference>
<evidence type="ECO:0000313" key="2">
    <source>
        <dbReference type="EMBL" id="MDQ0467285.1"/>
    </source>
</evidence>
<feature type="chain" id="PRO_5045055745" evidence="1">
    <location>
        <begin position="24"/>
        <end position="86"/>
    </location>
</feature>
<feature type="signal peptide" evidence="1">
    <location>
        <begin position="1"/>
        <end position="23"/>
    </location>
</feature>
<keyword evidence="1" id="KW-0732">Signal</keyword>
<reference evidence="2 3" key="1">
    <citation type="submission" date="2023-07" db="EMBL/GenBank/DDBJ databases">
        <title>Genomic Encyclopedia of Type Strains, Phase IV (KMG-IV): sequencing the most valuable type-strain genomes for metagenomic binning, comparative biology and taxonomic classification.</title>
        <authorList>
            <person name="Goeker M."/>
        </authorList>
    </citation>
    <scope>NUCLEOTIDE SEQUENCE [LARGE SCALE GENOMIC DNA]</scope>
    <source>
        <strain evidence="2 3">DSM 19619</strain>
    </source>
</reference>
<sequence length="86" mass="9280">MKTLIMAAVAAAGLVVSASSAFAGGNPPDVYAIQHGLPYDGAPGPIVERAPVVERAVVEPRFNGERFYLPQYRIWVPASTYRYNAE</sequence>
<name>A0ABU0IZ44_9HYPH</name>
<keyword evidence="3" id="KW-1185">Reference proteome</keyword>
<comment type="caution">
    <text evidence="2">The sequence shown here is derived from an EMBL/GenBank/DDBJ whole genome shotgun (WGS) entry which is preliminary data.</text>
</comment>
<gene>
    <name evidence="2" type="ORF">QO011_000280</name>
</gene>
<dbReference type="EMBL" id="JAUSVX010000001">
    <property type="protein sequence ID" value="MDQ0467285.1"/>
    <property type="molecule type" value="Genomic_DNA"/>
</dbReference>
<protein>
    <submittedName>
        <fullName evidence="2">Uncharacterized protein</fullName>
    </submittedName>
</protein>
<evidence type="ECO:0000313" key="3">
    <source>
        <dbReference type="Proteomes" id="UP001242480"/>
    </source>
</evidence>
<organism evidence="2 3">
    <name type="scientific">Labrys wisconsinensis</name>
    <dbReference type="NCBI Taxonomy" id="425677"/>
    <lineage>
        <taxon>Bacteria</taxon>
        <taxon>Pseudomonadati</taxon>
        <taxon>Pseudomonadota</taxon>
        <taxon>Alphaproteobacteria</taxon>
        <taxon>Hyphomicrobiales</taxon>
        <taxon>Xanthobacteraceae</taxon>
        <taxon>Labrys</taxon>
    </lineage>
</organism>
<dbReference type="Proteomes" id="UP001242480">
    <property type="component" value="Unassembled WGS sequence"/>
</dbReference>